<dbReference type="Proteomes" id="UP000606974">
    <property type="component" value="Unassembled WGS sequence"/>
</dbReference>
<comment type="caution">
    <text evidence="1">The sequence shown here is derived from an EMBL/GenBank/DDBJ whole genome shotgun (WGS) entry which is preliminary data.</text>
</comment>
<gene>
    <name evidence="1" type="ORF">GJ744_002503</name>
</gene>
<evidence type="ECO:0000313" key="2">
    <source>
        <dbReference type="Proteomes" id="UP000606974"/>
    </source>
</evidence>
<evidence type="ECO:0000313" key="1">
    <source>
        <dbReference type="EMBL" id="KAF7504314.1"/>
    </source>
</evidence>
<protein>
    <submittedName>
        <fullName evidence="1">Uncharacterized protein</fullName>
    </submittedName>
</protein>
<name>A0A8H7AAA3_9EURO</name>
<keyword evidence="2" id="KW-1185">Reference proteome</keyword>
<organism evidence="1 2">
    <name type="scientific">Endocarpon pusillum</name>
    <dbReference type="NCBI Taxonomy" id="364733"/>
    <lineage>
        <taxon>Eukaryota</taxon>
        <taxon>Fungi</taxon>
        <taxon>Dikarya</taxon>
        <taxon>Ascomycota</taxon>
        <taxon>Pezizomycotina</taxon>
        <taxon>Eurotiomycetes</taxon>
        <taxon>Chaetothyriomycetidae</taxon>
        <taxon>Verrucariales</taxon>
        <taxon>Verrucariaceae</taxon>
        <taxon>Endocarpon</taxon>
    </lineage>
</organism>
<accession>A0A8H7AAA3</accession>
<reference evidence="1" key="1">
    <citation type="submission" date="2020-02" db="EMBL/GenBank/DDBJ databases">
        <authorList>
            <person name="Palmer J.M."/>
        </authorList>
    </citation>
    <scope>NUCLEOTIDE SEQUENCE</scope>
    <source>
        <strain evidence="1">EPUS1.4</strain>
        <tissue evidence="1">Thallus</tissue>
    </source>
</reference>
<dbReference type="AlphaFoldDB" id="A0A8H7AAA3"/>
<dbReference type="EMBL" id="JAACFV010000142">
    <property type="protein sequence ID" value="KAF7504314.1"/>
    <property type="molecule type" value="Genomic_DNA"/>
</dbReference>
<proteinExistence type="predicted"/>
<sequence length="65" mass="7379">MNHHDFMPRPTMDYHYNNPTPSDLDRIIPTSLPTCLLHSLSTVQLQEHPISTEPGRECLSPLVLA</sequence>